<feature type="domain" description="GGDEF" evidence="4">
    <location>
        <begin position="491"/>
        <end position="624"/>
    </location>
</feature>
<dbReference type="SMART" id="SM00052">
    <property type="entry name" value="EAL"/>
    <property type="match status" value="1"/>
</dbReference>
<feature type="domain" description="EAL" evidence="3">
    <location>
        <begin position="633"/>
        <end position="886"/>
    </location>
</feature>
<keyword evidence="1" id="KW-0812">Transmembrane</keyword>
<feature type="transmembrane region" description="Helical" evidence="1">
    <location>
        <begin position="37"/>
        <end position="55"/>
    </location>
</feature>
<dbReference type="CDD" id="cd01948">
    <property type="entry name" value="EAL"/>
    <property type="match status" value="1"/>
</dbReference>
<dbReference type="SUPFAM" id="SSF55073">
    <property type="entry name" value="Nucleotide cyclase"/>
    <property type="match status" value="1"/>
</dbReference>
<dbReference type="InterPro" id="IPR043128">
    <property type="entry name" value="Rev_trsase/Diguanyl_cyclase"/>
</dbReference>
<feature type="transmembrane region" description="Helical" evidence="1">
    <location>
        <begin position="166"/>
        <end position="190"/>
    </location>
</feature>
<gene>
    <name evidence="5" type="ORF">D1970_12905</name>
</gene>
<dbReference type="Proteomes" id="UP000265816">
    <property type="component" value="Unassembled WGS sequence"/>
</dbReference>
<dbReference type="Gene3D" id="3.30.70.270">
    <property type="match status" value="1"/>
</dbReference>
<dbReference type="InterPro" id="IPR035919">
    <property type="entry name" value="EAL_sf"/>
</dbReference>
<feature type="transmembrane region" description="Helical" evidence="1">
    <location>
        <begin position="134"/>
        <end position="154"/>
    </location>
</feature>
<feature type="transmembrane region" description="Helical" evidence="1">
    <location>
        <begin position="7"/>
        <end position="25"/>
    </location>
</feature>
<accession>A0A398B9N7</accession>
<dbReference type="CDD" id="cd01949">
    <property type="entry name" value="GGDEF"/>
    <property type="match status" value="1"/>
</dbReference>
<keyword evidence="1" id="KW-1133">Transmembrane helix</keyword>
<evidence type="ECO:0000313" key="5">
    <source>
        <dbReference type="EMBL" id="RID84426.1"/>
    </source>
</evidence>
<keyword evidence="1" id="KW-0472">Membrane</keyword>
<dbReference type="PANTHER" id="PTHR44757">
    <property type="entry name" value="DIGUANYLATE CYCLASE DGCP"/>
    <property type="match status" value="1"/>
</dbReference>
<dbReference type="InterPro" id="IPR035965">
    <property type="entry name" value="PAS-like_dom_sf"/>
</dbReference>
<feature type="transmembrane region" description="Helical" evidence="1">
    <location>
        <begin position="271"/>
        <end position="290"/>
    </location>
</feature>
<dbReference type="PROSITE" id="PS50883">
    <property type="entry name" value="EAL"/>
    <property type="match status" value="1"/>
</dbReference>
<evidence type="ECO:0000259" key="2">
    <source>
        <dbReference type="PROSITE" id="PS50112"/>
    </source>
</evidence>
<dbReference type="InterPro" id="IPR001633">
    <property type="entry name" value="EAL_dom"/>
</dbReference>
<feature type="transmembrane region" description="Helical" evidence="1">
    <location>
        <begin position="297"/>
        <end position="318"/>
    </location>
</feature>
<evidence type="ECO:0000259" key="4">
    <source>
        <dbReference type="PROSITE" id="PS50887"/>
    </source>
</evidence>
<dbReference type="OrthoDB" id="9759607at2"/>
<sequence>MEKSRFTSPKLIFVILFTAAYYAWLLASNENFFQRQLGGNLFSIAAPCIGSYWLVKAGKRAGRKEYLFWIFLALGTFSNAAAESVWLYYDNFARKDVPQPGLSDLFYFLQYVFYLLSFFYRIVFDKKYYKGIRFLVDVLIVMAAAVAFSWLFLIHPILSDPEVSGFLMYVNIAYPAGDLAILFGSMVLYLGCASRGFRQGMIFLFTGMITQTFADSAYLYLSAIGTYTSGSYIDPLFSLALLMIGYGGELNSRPEGSGIGESDGVDEPRGILSQYLPFVTMLMLIFFIILKSGVNNPILIGVGASIFLLVVRQVVILIENGQLVQKYLERTKELAINKQRYKSLFDYHSDAIFSIDLNGKFTSVNHAYSMIAGYRREELVEKSILEIVDTQLAEKIKSYLGTDLKKSSQTIEVTTTKNGYAFHTIWTTVPIKVDGEVVGIYGIGKDVTEKKDNEQKITFMAYHDLLTGLPNRSLFKKGLDEAMEVTKTSGEKMAVMFLDLDRFKIVNDTLGHNTGDELLIAVSERLQGCLDSRSLIARQGGDEFTILARELASWEDAGRIAKRINEALNQPFKVFGHELRVSPSIGIALYPEDDKSAEGLMKKADMAMYKAKDQGKNRYCFYTDDLQELPARKLVLVRDLHRAIEKEEFEIHYQLQIDRRSGGYYGAEALIRWNHPSMGMIPPGEFISIAEETGMIVPIGDYVLREACSEAVKWHKAGSKIKIGVNLSPKQFYQHALVENIEKVLDQTGLDPRFLDLEITEGIAMNDYLGTVPHLSRLRQIGAKISIDDFGTGYSSLSYLTNLPIDTLKIAREFISRIGKDPANEAIIASIINMAGNLGLEVVAEGVETENQAVFLENLGCSKMQGFLFSRPARASITSLQLNGEVRI</sequence>
<dbReference type="InterPro" id="IPR013656">
    <property type="entry name" value="PAS_4"/>
</dbReference>
<comment type="caution">
    <text evidence="5">The sequence shown here is derived from an EMBL/GenBank/DDBJ whole genome shotgun (WGS) entry which is preliminary data.</text>
</comment>
<dbReference type="CDD" id="cd00130">
    <property type="entry name" value="PAS"/>
    <property type="match status" value="1"/>
</dbReference>
<dbReference type="SMART" id="SM00267">
    <property type="entry name" value="GGDEF"/>
    <property type="match status" value="1"/>
</dbReference>
<dbReference type="RefSeq" id="WP_119113287.1">
    <property type="nucleotide sequence ID" value="NZ_CBCSEO010000007.1"/>
</dbReference>
<evidence type="ECO:0000256" key="1">
    <source>
        <dbReference type="SAM" id="Phobius"/>
    </source>
</evidence>
<dbReference type="SUPFAM" id="SSF141868">
    <property type="entry name" value="EAL domain-like"/>
    <property type="match status" value="1"/>
</dbReference>
<dbReference type="InterPro" id="IPR000160">
    <property type="entry name" value="GGDEF_dom"/>
</dbReference>
<proteinExistence type="predicted"/>
<evidence type="ECO:0000259" key="3">
    <source>
        <dbReference type="PROSITE" id="PS50883"/>
    </source>
</evidence>
<dbReference type="Pfam" id="PF00563">
    <property type="entry name" value="EAL"/>
    <property type="match status" value="1"/>
</dbReference>
<dbReference type="SUPFAM" id="SSF55785">
    <property type="entry name" value="PYP-like sensor domain (PAS domain)"/>
    <property type="match status" value="1"/>
</dbReference>
<dbReference type="InterPro" id="IPR000014">
    <property type="entry name" value="PAS"/>
</dbReference>
<evidence type="ECO:0000313" key="6">
    <source>
        <dbReference type="Proteomes" id="UP000265816"/>
    </source>
</evidence>
<feature type="transmembrane region" description="Helical" evidence="1">
    <location>
        <begin position="202"/>
        <end position="221"/>
    </location>
</feature>
<keyword evidence="6" id="KW-1185">Reference proteome</keyword>
<dbReference type="FunFam" id="3.30.70.270:FF:000001">
    <property type="entry name" value="Diguanylate cyclase domain protein"/>
    <property type="match status" value="1"/>
</dbReference>
<dbReference type="PROSITE" id="PS50112">
    <property type="entry name" value="PAS"/>
    <property type="match status" value="1"/>
</dbReference>
<dbReference type="PROSITE" id="PS50887">
    <property type="entry name" value="GGDEF"/>
    <property type="match status" value="1"/>
</dbReference>
<organism evidence="5 6">
    <name type="scientific">Mesobacillus zeae</name>
    <dbReference type="NCBI Taxonomy" id="1917180"/>
    <lineage>
        <taxon>Bacteria</taxon>
        <taxon>Bacillati</taxon>
        <taxon>Bacillota</taxon>
        <taxon>Bacilli</taxon>
        <taxon>Bacillales</taxon>
        <taxon>Bacillaceae</taxon>
        <taxon>Mesobacillus</taxon>
    </lineage>
</organism>
<dbReference type="InterPro" id="IPR029787">
    <property type="entry name" value="Nucleotide_cyclase"/>
</dbReference>
<feature type="transmembrane region" description="Helical" evidence="1">
    <location>
        <begin position="67"/>
        <end position="89"/>
    </location>
</feature>
<dbReference type="Gene3D" id="3.20.20.450">
    <property type="entry name" value="EAL domain"/>
    <property type="match status" value="1"/>
</dbReference>
<dbReference type="Gene3D" id="3.30.450.20">
    <property type="entry name" value="PAS domain"/>
    <property type="match status" value="1"/>
</dbReference>
<name>A0A398B9N7_9BACI</name>
<feature type="transmembrane region" description="Helical" evidence="1">
    <location>
        <begin position="105"/>
        <end position="122"/>
    </location>
</feature>
<dbReference type="NCBIfam" id="TIGR00229">
    <property type="entry name" value="sensory_box"/>
    <property type="match status" value="1"/>
</dbReference>
<protein>
    <submittedName>
        <fullName evidence="5">EAL domain-containing protein</fullName>
    </submittedName>
</protein>
<dbReference type="SMART" id="SM00091">
    <property type="entry name" value="PAS"/>
    <property type="match status" value="1"/>
</dbReference>
<dbReference type="Pfam" id="PF08448">
    <property type="entry name" value="PAS_4"/>
    <property type="match status" value="1"/>
</dbReference>
<feature type="domain" description="PAS" evidence="2">
    <location>
        <begin position="337"/>
        <end position="407"/>
    </location>
</feature>
<reference evidence="5 6" key="1">
    <citation type="submission" date="2018-08" db="EMBL/GenBank/DDBJ databases">
        <title>Bacillus jemisoniae sp. nov., Bacillus chryseoplanitiae sp. nov., Bacillus resnikiae sp. nov., and Bacillus frankliniae sp. nov., isolated from Viking spacecraft and associated surfaces.</title>
        <authorList>
            <person name="Seuylemezian A."/>
            <person name="Vaishampayan P."/>
        </authorList>
    </citation>
    <scope>NUCLEOTIDE SEQUENCE [LARGE SCALE GENOMIC DNA]</scope>
    <source>
        <strain evidence="5 6">JJ-247</strain>
    </source>
</reference>
<dbReference type="Pfam" id="PF00990">
    <property type="entry name" value="GGDEF"/>
    <property type="match status" value="1"/>
</dbReference>
<dbReference type="InterPro" id="IPR052155">
    <property type="entry name" value="Biofilm_reg_signaling"/>
</dbReference>
<dbReference type="PANTHER" id="PTHR44757:SF2">
    <property type="entry name" value="BIOFILM ARCHITECTURE MAINTENANCE PROTEIN MBAA"/>
    <property type="match status" value="1"/>
</dbReference>
<dbReference type="EMBL" id="QWVT01000021">
    <property type="protein sequence ID" value="RID84426.1"/>
    <property type="molecule type" value="Genomic_DNA"/>
</dbReference>
<dbReference type="NCBIfam" id="TIGR00254">
    <property type="entry name" value="GGDEF"/>
    <property type="match status" value="1"/>
</dbReference>
<dbReference type="AlphaFoldDB" id="A0A398B9N7"/>